<dbReference type="InterPro" id="IPR036935">
    <property type="entry name" value="Ribosomal_bL9_N_sf"/>
</dbReference>
<evidence type="ECO:0000256" key="4">
    <source>
        <dbReference type="ARBA" id="ARBA00022980"/>
    </source>
</evidence>
<keyword evidence="4" id="KW-0689">Ribosomal protein</keyword>
<dbReference type="SUPFAM" id="SSF55653">
    <property type="entry name" value="Ribosomal protein L9 C-domain"/>
    <property type="match status" value="1"/>
</dbReference>
<evidence type="ECO:0000256" key="3">
    <source>
        <dbReference type="ARBA" id="ARBA00022884"/>
    </source>
</evidence>
<gene>
    <name evidence="9" type="ORF">RHGRI_002246</name>
</gene>
<proteinExistence type="inferred from homology"/>
<comment type="caution">
    <text evidence="9">The sequence shown here is derived from an EMBL/GenBank/DDBJ whole genome shotgun (WGS) entry which is preliminary data.</text>
</comment>
<feature type="coiled-coil region" evidence="7">
    <location>
        <begin position="87"/>
        <end position="114"/>
    </location>
</feature>
<evidence type="ECO:0000313" key="9">
    <source>
        <dbReference type="EMBL" id="KAG5566618.1"/>
    </source>
</evidence>
<evidence type="ECO:0000256" key="2">
    <source>
        <dbReference type="ARBA" id="ARBA00022730"/>
    </source>
</evidence>
<dbReference type="InterPro" id="IPR009027">
    <property type="entry name" value="Ribosomal_bL9/RNase_H1_N"/>
</dbReference>
<name>A0AAV6LN54_9ERIC</name>
<dbReference type="InterPro" id="IPR036791">
    <property type="entry name" value="Ribosomal_bL9_C_sf"/>
</dbReference>
<dbReference type="InterPro" id="IPR001878">
    <property type="entry name" value="Znf_CCHC"/>
</dbReference>
<organism evidence="9 10">
    <name type="scientific">Rhododendron griersonianum</name>
    <dbReference type="NCBI Taxonomy" id="479676"/>
    <lineage>
        <taxon>Eukaryota</taxon>
        <taxon>Viridiplantae</taxon>
        <taxon>Streptophyta</taxon>
        <taxon>Embryophyta</taxon>
        <taxon>Tracheophyta</taxon>
        <taxon>Spermatophyta</taxon>
        <taxon>Magnoliopsida</taxon>
        <taxon>eudicotyledons</taxon>
        <taxon>Gunneridae</taxon>
        <taxon>Pentapetalae</taxon>
        <taxon>asterids</taxon>
        <taxon>Ericales</taxon>
        <taxon>Ericaceae</taxon>
        <taxon>Ericoideae</taxon>
        <taxon>Rhodoreae</taxon>
        <taxon>Rhododendron</taxon>
    </lineage>
</organism>
<feature type="domain" description="CCHC-type" evidence="8">
    <location>
        <begin position="545"/>
        <end position="559"/>
    </location>
</feature>
<keyword evidence="3" id="KW-0694">RNA-binding</keyword>
<dbReference type="InterPro" id="IPR040256">
    <property type="entry name" value="At4g02000-like"/>
</dbReference>
<evidence type="ECO:0000256" key="7">
    <source>
        <dbReference type="SAM" id="Coils"/>
    </source>
</evidence>
<reference evidence="9" key="1">
    <citation type="submission" date="2020-08" db="EMBL/GenBank/DDBJ databases">
        <title>Plant Genome Project.</title>
        <authorList>
            <person name="Zhang R.-G."/>
        </authorList>
    </citation>
    <scope>NUCLEOTIDE SEQUENCE</scope>
    <source>
        <strain evidence="9">WSP0</strain>
        <tissue evidence="9">Leaf</tissue>
    </source>
</reference>
<dbReference type="InterPro" id="IPR025836">
    <property type="entry name" value="Zn_knuckle_CX2CX4HX4C"/>
</dbReference>
<dbReference type="GO" id="GO:0006412">
    <property type="term" value="P:translation"/>
    <property type="evidence" value="ECO:0007669"/>
    <property type="project" value="InterPro"/>
</dbReference>
<evidence type="ECO:0000256" key="6">
    <source>
        <dbReference type="PROSITE-ProRule" id="PRU00047"/>
    </source>
</evidence>
<dbReference type="Proteomes" id="UP000823749">
    <property type="component" value="Chromosome 1"/>
</dbReference>
<dbReference type="GO" id="GO:0005840">
    <property type="term" value="C:ribosome"/>
    <property type="evidence" value="ECO:0007669"/>
    <property type="project" value="UniProtKB-KW"/>
</dbReference>
<comment type="similarity">
    <text evidence="1">Belongs to the bacterial ribosomal protein bL9 family.</text>
</comment>
<dbReference type="GO" id="GO:0008270">
    <property type="term" value="F:zinc ion binding"/>
    <property type="evidence" value="ECO:0007669"/>
    <property type="project" value="UniProtKB-KW"/>
</dbReference>
<dbReference type="HAMAP" id="MF_00503">
    <property type="entry name" value="Ribosomal_bL9"/>
    <property type="match status" value="1"/>
</dbReference>
<dbReference type="Pfam" id="PF14392">
    <property type="entry name" value="zf-CCHC_4"/>
    <property type="match status" value="1"/>
</dbReference>
<dbReference type="AlphaFoldDB" id="A0AAV6LN54"/>
<dbReference type="InterPro" id="IPR020594">
    <property type="entry name" value="Ribosomal_bL9_bac/chp"/>
</dbReference>
<evidence type="ECO:0000256" key="1">
    <source>
        <dbReference type="ARBA" id="ARBA00010605"/>
    </source>
</evidence>
<dbReference type="EMBL" id="JACTNZ010000001">
    <property type="protein sequence ID" value="KAG5566618.1"/>
    <property type="molecule type" value="Genomic_DNA"/>
</dbReference>
<dbReference type="Pfam" id="PF01281">
    <property type="entry name" value="Ribosomal_L9_N"/>
    <property type="match status" value="1"/>
</dbReference>
<dbReference type="GO" id="GO:0019843">
    <property type="term" value="F:rRNA binding"/>
    <property type="evidence" value="ECO:0007669"/>
    <property type="project" value="UniProtKB-KW"/>
</dbReference>
<keyword evidence="6" id="KW-0863">Zinc-finger</keyword>
<dbReference type="PANTHER" id="PTHR31286:SF178">
    <property type="entry name" value="DUF4283 DOMAIN-CONTAINING PROTEIN"/>
    <property type="match status" value="1"/>
</dbReference>
<dbReference type="InterPro" id="IPR020069">
    <property type="entry name" value="Ribosomal_bL9_C"/>
</dbReference>
<dbReference type="PROSITE" id="PS00651">
    <property type="entry name" value="RIBOSOMAL_L9"/>
    <property type="match status" value="1"/>
</dbReference>
<evidence type="ECO:0000259" key="8">
    <source>
        <dbReference type="PROSITE" id="PS50158"/>
    </source>
</evidence>
<evidence type="ECO:0000256" key="5">
    <source>
        <dbReference type="ARBA" id="ARBA00023274"/>
    </source>
</evidence>
<dbReference type="Gene3D" id="3.10.430.100">
    <property type="entry name" value="Ribosomal protein L9, C-terminal domain"/>
    <property type="match status" value="1"/>
</dbReference>
<keyword evidence="6" id="KW-0479">Metal-binding</keyword>
<dbReference type="InterPro" id="IPR025558">
    <property type="entry name" value="DUF4283"/>
</dbReference>
<sequence length="595" mass="66975">MASTSATLSWASTSWLNSHNPTKSTNQTTSAFVVVAQKKARKIRKIILKEDVADLGTKGDLLEVKPGYFRNYLLPMGMAQIVTPRLIKEMRMEVERIEAEKRRVKEEAEQLALMFQTVGAFKVKRKTSKGKQIFGSVTSQDLVDIIKAQLQRSQSISVAFSLFLKDLPGCGQKNYYSTRDPGNRGIFGGAEASPRSHSTSKIDCLWQLRTDISEAHRAEIWVCVKAQNSFEAGIERTIFLALESRVFCLTGTEDAGYCLLRNWPVHLVHREKLLHDVARGEVAKALPESKKSLMQDTKCVGASLEIQGTRSLLCNHRPEFKNEMKFHNSTFEIQQLILITSQFVRSFFMGLLQPEILDLEEGSGETGEISNRCLVGKILAQKTLNLQGVTNILKSSWKTRANFTIALWSSSVFLFRFEDEEDCNEVLKDGPWSVMNNLLVLKPLGKGEVIQSMDFSSCPFWVQIHGLPVDKMSRANAEIIGKCFDKLLAIEGGPEGLLLHRSFLRIKVNINLSLPFPKGFWLKKKSPGNSDIWISYKFEKLSDYCYACGRVGHEKKGCRFISREAGETSCYGPDLRAPKARPCPVPVEEFKKQVD</sequence>
<accession>A0AAV6LN54</accession>
<dbReference type="GO" id="GO:1990904">
    <property type="term" value="C:ribonucleoprotein complex"/>
    <property type="evidence" value="ECO:0007669"/>
    <property type="project" value="UniProtKB-KW"/>
</dbReference>
<keyword evidence="10" id="KW-1185">Reference proteome</keyword>
<dbReference type="NCBIfam" id="TIGR00158">
    <property type="entry name" value="L9"/>
    <property type="match status" value="1"/>
</dbReference>
<dbReference type="Gene3D" id="3.40.5.10">
    <property type="entry name" value="Ribosomal protein L9, N-terminal domain"/>
    <property type="match status" value="1"/>
</dbReference>
<keyword evidence="6" id="KW-0862">Zinc</keyword>
<dbReference type="InterPro" id="IPR020070">
    <property type="entry name" value="Ribosomal_bL9_N"/>
</dbReference>
<keyword evidence="5" id="KW-0687">Ribonucleoprotein</keyword>
<evidence type="ECO:0000313" key="10">
    <source>
        <dbReference type="Proteomes" id="UP000823749"/>
    </source>
</evidence>
<dbReference type="Pfam" id="PF03948">
    <property type="entry name" value="Ribosomal_L9_C"/>
    <property type="match status" value="1"/>
</dbReference>
<protein>
    <recommendedName>
        <fullName evidence="8">CCHC-type domain-containing protein</fullName>
    </recommendedName>
</protein>
<dbReference type="Pfam" id="PF14111">
    <property type="entry name" value="DUF4283"/>
    <property type="match status" value="1"/>
</dbReference>
<dbReference type="PROSITE" id="PS50158">
    <property type="entry name" value="ZF_CCHC"/>
    <property type="match status" value="1"/>
</dbReference>
<keyword evidence="2" id="KW-0699">rRNA-binding</keyword>
<dbReference type="GO" id="GO:0003735">
    <property type="term" value="F:structural constituent of ribosome"/>
    <property type="evidence" value="ECO:0007669"/>
    <property type="project" value="InterPro"/>
</dbReference>
<dbReference type="PANTHER" id="PTHR31286">
    <property type="entry name" value="GLYCINE-RICH CELL WALL STRUCTURAL PROTEIN 1.8-LIKE"/>
    <property type="match status" value="1"/>
</dbReference>
<dbReference type="SUPFAM" id="SSF55658">
    <property type="entry name" value="L9 N-domain-like"/>
    <property type="match status" value="1"/>
</dbReference>
<keyword evidence="7" id="KW-0175">Coiled coil</keyword>